<dbReference type="AlphaFoldDB" id="X1VML6"/>
<evidence type="ECO:0000256" key="1">
    <source>
        <dbReference type="SAM" id="Phobius"/>
    </source>
</evidence>
<evidence type="ECO:0000313" key="2">
    <source>
        <dbReference type="EMBL" id="GAJ17321.1"/>
    </source>
</evidence>
<organism evidence="2">
    <name type="scientific">marine sediment metagenome</name>
    <dbReference type="NCBI Taxonomy" id="412755"/>
    <lineage>
        <taxon>unclassified sequences</taxon>
        <taxon>metagenomes</taxon>
        <taxon>ecological metagenomes</taxon>
    </lineage>
</organism>
<sequence length="71" mass="7788">MFNKIYNFIFPVGGGTIGAITRLPQVAEASSHSHIVIETIIVAAIGALVGLIVKKLFDILWPRIFPKKKDI</sequence>
<feature type="transmembrane region" description="Helical" evidence="1">
    <location>
        <begin position="35"/>
        <end position="53"/>
    </location>
</feature>
<keyword evidence="1" id="KW-0812">Transmembrane</keyword>
<keyword evidence="1" id="KW-0472">Membrane</keyword>
<reference evidence="2" key="1">
    <citation type="journal article" date="2014" name="Front. Microbiol.">
        <title>High frequency of phylogenetically diverse reductive dehalogenase-homologous genes in deep subseafloor sedimentary metagenomes.</title>
        <authorList>
            <person name="Kawai M."/>
            <person name="Futagami T."/>
            <person name="Toyoda A."/>
            <person name="Takaki Y."/>
            <person name="Nishi S."/>
            <person name="Hori S."/>
            <person name="Arai W."/>
            <person name="Tsubouchi T."/>
            <person name="Morono Y."/>
            <person name="Uchiyama I."/>
            <person name="Ito T."/>
            <person name="Fujiyama A."/>
            <person name="Inagaki F."/>
            <person name="Takami H."/>
        </authorList>
    </citation>
    <scope>NUCLEOTIDE SEQUENCE</scope>
    <source>
        <strain evidence="2">Expedition CK06-06</strain>
    </source>
</reference>
<comment type="caution">
    <text evidence="2">The sequence shown here is derived from an EMBL/GenBank/DDBJ whole genome shotgun (WGS) entry which is preliminary data.</text>
</comment>
<name>X1VML6_9ZZZZ</name>
<gene>
    <name evidence="2" type="ORF">S12H4_58090</name>
</gene>
<protein>
    <submittedName>
        <fullName evidence="2">Uncharacterized protein</fullName>
    </submittedName>
</protein>
<accession>X1VML6</accession>
<feature type="transmembrane region" description="Helical" evidence="1">
    <location>
        <begin position="5"/>
        <end position="23"/>
    </location>
</feature>
<keyword evidence="1" id="KW-1133">Transmembrane helix</keyword>
<dbReference type="EMBL" id="BARW01037677">
    <property type="protein sequence ID" value="GAJ17321.1"/>
    <property type="molecule type" value="Genomic_DNA"/>
</dbReference>
<proteinExistence type="predicted"/>